<dbReference type="Proteomes" id="UP000016935">
    <property type="component" value="Unassembled WGS sequence"/>
</dbReference>
<dbReference type="GeneID" id="19402383"/>
<evidence type="ECO:0000256" key="3">
    <source>
        <dbReference type="ARBA" id="ARBA00022827"/>
    </source>
</evidence>
<evidence type="ECO:0000256" key="4">
    <source>
        <dbReference type="ARBA" id="ARBA00023002"/>
    </source>
</evidence>
<accession>R0IK78</accession>
<dbReference type="eggNOG" id="KOG3855">
    <property type="taxonomic scope" value="Eukaryota"/>
</dbReference>
<dbReference type="OrthoDB" id="2096480at2759"/>
<dbReference type="Pfam" id="PF21274">
    <property type="entry name" value="Rng_hyd_C"/>
    <property type="match status" value="1"/>
</dbReference>
<dbReference type="EMBL" id="KB908703">
    <property type="protein sequence ID" value="EOA85515.1"/>
    <property type="molecule type" value="Genomic_DNA"/>
</dbReference>
<dbReference type="Gene3D" id="3.30.9.10">
    <property type="entry name" value="D-Amino Acid Oxidase, subunit A, domain 2"/>
    <property type="match status" value="1"/>
</dbReference>
<evidence type="ECO:0000313" key="6">
    <source>
        <dbReference type="EMBL" id="EOA85515.1"/>
    </source>
</evidence>
<dbReference type="PANTHER" id="PTHR43004:SF19">
    <property type="entry name" value="BINDING MONOOXYGENASE, PUTATIVE (JCVI)-RELATED"/>
    <property type="match status" value="1"/>
</dbReference>
<dbReference type="PANTHER" id="PTHR43004">
    <property type="entry name" value="TRK SYSTEM POTASSIUM UPTAKE PROTEIN"/>
    <property type="match status" value="1"/>
</dbReference>
<protein>
    <recommendedName>
        <fullName evidence="5">FAD-binding domain-containing protein</fullName>
    </recommendedName>
</protein>
<dbReference type="GO" id="GO:0071949">
    <property type="term" value="F:FAD binding"/>
    <property type="evidence" value="ECO:0007669"/>
    <property type="project" value="InterPro"/>
</dbReference>
<dbReference type="PRINTS" id="PR00420">
    <property type="entry name" value="RNGMNOXGNASE"/>
</dbReference>
<dbReference type="RefSeq" id="XP_008026956.1">
    <property type="nucleotide sequence ID" value="XM_008028765.1"/>
</dbReference>
<evidence type="ECO:0000256" key="2">
    <source>
        <dbReference type="ARBA" id="ARBA00022630"/>
    </source>
</evidence>
<keyword evidence="3" id="KW-0274">FAD</keyword>
<dbReference type="Gene3D" id="3.40.30.120">
    <property type="match status" value="1"/>
</dbReference>
<dbReference type="AlphaFoldDB" id="R0IK78"/>
<dbReference type="InterPro" id="IPR036188">
    <property type="entry name" value="FAD/NAD-bd_sf"/>
</dbReference>
<evidence type="ECO:0000313" key="7">
    <source>
        <dbReference type="Proteomes" id="UP000016935"/>
    </source>
</evidence>
<keyword evidence="2" id="KW-0285">Flavoprotein</keyword>
<dbReference type="HOGENOM" id="CLU_009665_14_2_1"/>
<gene>
    <name evidence="6" type="ORF">SETTUDRAFT_21009</name>
</gene>
<dbReference type="NCBIfam" id="NF004780">
    <property type="entry name" value="PRK06126.1"/>
    <property type="match status" value="1"/>
</dbReference>
<evidence type="ECO:0000256" key="1">
    <source>
        <dbReference type="ARBA" id="ARBA00001974"/>
    </source>
</evidence>
<dbReference type="Gene3D" id="3.50.50.60">
    <property type="entry name" value="FAD/NAD(P)-binding domain"/>
    <property type="match status" value="1"/>
</dbReference>
<evidence type="ECO:0000259" key="5">
    <source>
        <dbReference type="Pfam" id="PF01494"/>
    </source>
</evidence>
<dbReference type="SUPFAM" id="SSF51905">
    <property type="entry name" value="FAD/NAD(P)-binding domain"/>
    <property type="match status" value="1"/>
</dbReference>
<name>R0IK78_EXST2</name>
<organism evidence="6 7">
    <name type="scientific">Exserohilum turcicum (strain 28A)</name>
    <name type="common">Northern leaf blight fungus</name>
    <name type="synonym">Setosphaeria turcica</name>
    <dbReference type="NCBI Taxonomy" id="671987"/>
    <lineage>
        <taxon>Eukaryota</taxon>
        <taxon>Fungi</taxon>
        <taxon>Dikarya</taxon>
        <taxon>Ascomycota</taxon>
        <taxon>Pezizomycotina</taxon>
        <taxon>Dothideomycetes</taxon>
        <taxon>Pleosporomycetidae</taxon>
        <taxon>Pleosporales</taxon>
        <taxon>Pleosporineae</taxon>
        <taxon>Pleosporaceae</taxon>
        <taxon>Exserohilum</taxon>
    </lineage>
</organism>
<dbReference type="STRING" id="671987.R0IK78"/>
<keyword evidence="4" id="KW-0560">Oxidoreductase</keyword>
<dbReference type="GO" id="GO:0016709">
    <property type="term" value="F:oxidoreductase activity, acting on paired donors, with incorporation or reduction of molecular oxygen, NAD(P)H as one donor, and incorporation of one atom of oxygen"/>
    <property type="evidence" value="ECO:0007669"/>
    <property type="project" value="UniProtKB-ARBA"/>
</dbReference>
<proteinExistence type="predicted"/>
<dbReference type="InterPro" id="IPR050641">
    <property type="entry name" value="RIFMO-like"/>
</dbReference>
<comment type="cofactor">
    <cofactor evidence="1">
        <name>FAD</name>
        <dbReference type="ChEBI" id="CHEBI:57692"/>
    </cofactor>
</comment>
<dbReference type="Pfam" id="PF01494">
    <property type="entry name" value="FAD_binding_3"/>
    <property type="match status" value="1"/>
</dbReference>
<sequence length="545" mass="60276">MGSIESPPSTVLDVVIVGAGPVGLALALDLGKRGIHTTVFERKPATSSQIEAKASVINERTMEYLRRLGCAHEVADSGYPHDLPGDTVFCTALHDKYIGRLEMASANERELPEQSTEMLQRCPQCWFDPILARAVVRQKMTDMRYGMEAFGCTQDEEVVTLTVKNVGTGATEEVKTKYLVACDGPGSTIRKSLNITFQGKDLGLMLSSIIEIDINSNPPFGRAAERYMFVGPEGTWSNFTTIDGDRLWRFAVAGVKERIDPTTFDIKPYVKKALGRDDVEFEVKHVLQWRRSQFLADRYNSGRIFLAGDSAHTMSPTGGHGMNTGMGDASDLSWILHALLKGWGGSNLIQAYEAERRPIALRNGQTSTKNFAIWQTGKEKILEDTPEGDDQRRMTGENMAGNMRQEFQSLGLALGYSYADSPIVVADGSAAPKDDPEEYIQTARPGHRAPHLWLEHNLSIIDLFGDGFTLLQFGDKSVSFEGLKEAAGKIGFPLQVNFIESEKAAELYERKLVLVRPDGMVAWRGDKLPEDVKDLLDRVRGVSYS</sequence>
<dbReference type="InterPro" id="IPR002938">
    <property type="entry name" value="FAD-bd"/>
</dbReference>
<reference evidence="6 7" key="2">
    <citation type="journal article" date="2013" name="PLoS Genet.">
        <title>Comparative genome structure, secondary metabolite, and effector coding capacity across Cochliobolus pathogens.</title>
        <authorList>
            <person name="Condon B.J."/>
            <person name="Leng Y."/>
            <person name="Wu D."/>
            <person name="Bushley K.E."/>
            <person name="Ohm R.A."/>
            <person name="Otillar R."/>
            <person name="Martin J."/>
            <person name="Schackwitz W."/>
            <person name="Grimwood J."/>
            <person name="MohdZainudin N."/>
            <person name="Xue C."/>
            <person name="Wang R."/>
            <person name="Manning V.A."/>
            <person name="Dhillon B."/>
            <person name="Tu Z.J."/>
            <person name="Steffenson B.J."/>
            <person name="Salamov A."/>
            <person name="Sun H."/>
            <person name="Lowry S."/>
            <person name="LaButti K."/>
            <person name="Han J."/>
            <person name="Copeland A."/>
            <person name="Lindquist E."/>
            <person name="Barry K."/>
            <person name="Schmutz J."/>
            <person name="Baker S.E."/>
            <person name="Ciuffetti L.M."/>
            <person name="Grigoriev I.V."/>
            <person name="Zhong S."/>
            <person name="Turgeon B.G."/>
        </authorList>
    </citation>
    <scope>NUCLEOTIDE SEQUENCE [LARGE SCALE GENOMIC DNA]</scope>
    <source>
        <strain evidence="7">28A</strain>
    </source>
</reference>
<feature type="domain" description="FAD-binding" evidence="5">
    <location>
        <begin position="13"/>
        <end position="362"/>
    </location>
</feature>
<keyword evidence="7" id="KW-1185">Reference proteome</keyword>
<reference evidence="6 7" key="1">
    <citation type="journal article" date="2012" name="PLoS Pathog.">
        <title>Diverse lifestyles and strategies of plant pathogenesis encoded in the genomes of eighteen Dothideomycetes fungi.</title>
        <authorList>
            <person name="Ohm R.A."/>
            <person name="Feau N."/>
            <person name="Henrissat B."/>
            <person name="Schoch C.L."/>
            <person name="Horwitz B.A."/>
            <person name="Barry K.W."/>
            <person name="Condon B.J."/>
            <person name="Copeland A.C."/>
            <person name="Dhillon B."/>
            <person name="Glaser F."/>
            <person name="Hesse C.N."/>
            <person name="Kosti I."/>
            <person name="LaButti K."/>
            <person name="Lindquist E.A."/>
            <person name="Lucas S."/>
            <person name="Salamov A.A."/>
            <person name="Bradshaw R.E."/>
            <person name="Ciuffetti L."/>
            <person name="Hamelin R.C."/>
            <person name="Kema G.H.J."/>
            <person name="Lawrence C."/>
            <person name="Scott J.A."/>
            <person name="Spatafora J.W."/>
            <person name="Turgeon B.G."/>
            <person name="de Wit P.J.G.M."/>
            <person name="Zhong S."/>
            <person name="Goodwin S.B."/>
            <person name="Grigoriev I.V."/>
        </authorList>
    </citation>
    <scope>NUCLEOTIDE SEQUENCE [LARGE SCALE GENOMIC DNA]</scope>
    <source>
        <strain evidence="7">28A</strain>
    </source>
</reference>